<feature type="chain" id="PRO_5021219032" evidence="3">
    <location>
        <begin position="21"/>
        <end position="131"/>
    </location>
</feature>
<evidence type="ECO:0000256" key="3">
    <source>
        <dbReference type="SAM" id="SignalP"/>
    </source>
</evidence>
<dbReference type="Pfam" id="PF17064">
    <property type="entry name" value="QVR"/>
    <property type="match status" value="1"/>
</dbReference>
<name>A0A1S3KI38_LINAN</name>
<dbReference type="PANTHER" id="PTHR33562">
    <property type="entry name" value="ATILLA, ISOFORM B-RELATED-RELATED"/>
    <property type="match status" value="1"/>
</dbReference>
<dbReference type="GeneID" id="106181896"/>
<dbReference type="GO" id="GO:0032222">
    <property type="term" value="P:regulation of synaptic transmission, cholinergic"/>
    <property type="evidence" value="ECO:0007669"/>
    <property type="project" value="InterPro"/>
</dbReference>
<dbReference type="InParanoid" id="A0A1S3KI38"/>
<accession>A0A1S3KI38</accession>
<dbReference type="GO" id="GO:0030431">
    <property type="term" value="P:sleep"/>
    <property type="evidence" value="ECO:0007669"/>
    <property type="project" value="InterPro"/>
</dbReference>
<feature type="signal peptide" evidence="3">
    <location>
        <begin position="1"/>
        <end position="20"/>
    </location>
</feature>
<dbReference type="InterPro" id="IPR031424">
    <property type="entry name" value="QVR-like"/>
</dbReference>
<keyword evidence="4" id="KW-1185">Reference proteome</keyword>
<keyword evidence="1 3" id="KW-0732">Signal</keyword>
<evidence type="ECO:0000313" key="5">
    <source>
        <dbReference type="RefSeq" id="XP_013421886.1"/>
    </source>
</evidence>
<gene>
    <name evidence="5" type="primary">LOC106181896</name>
</gene>
<organism evidence="4 5">
    <name type="scientific">Lingula anatina</name>
    <name type="common">Brachiopod</name>
    <name type="synonym">Lingula unguis</name>
    <dbReference type="NCBI Taxonomy" id="7574"/>
    <lineage>
        <taxon>Eukaryota</taxon>
        <taxon>Metazoa</taxon>
        <taxon>Spiralia</taxon>
        <taxon>Lophotrochozoa</taxon>
        <taxon>Brachiopoda</taxon>
        <taxon>Linguliformea</taxon>
        <taxon>Lingulata</taxon>
        <taxon>Lingulida</taxon>
        <taxon>Linguloidea</taxon>
        <taxon>Lingulidae</taxon>
        <taxon>Lingula</taxon>
    </lineage>
</organism>
<dbReference type="KEGG" id="lak:106181896"/>
<reference evidence="5" key="1">
    <citation type="submission" date="2025-08" db="UniProtKB">
        <authorList>
            <consortium name="RefSeq"/>
        </authorList>
    </citation>
    <scope>IDENTIFICATION</scope>
    <source>
        <tissue evidence="5">Gonads</tissue>
    </source>
</reference>
<dbReference type="AlphaFoldDB" id="A0A1S3KI38"/>
<dbReference type="RefSeq" id="XP_013421886.1">
    <property type="nucleotide sequence ID" value="XM_013566432.1"/>
</dbReference>
<dbReference type="InterPro" id="IPR050975">
    <property type="entry name" value="Sleep_regulator"/>
</dbReference>
<evidence type="ECO:0000313" key="4">
    <source>
        <dbReference type="Proteomes" id="UP000085678"/>
    </source>
</evidence>
<dbReference type="Proteomes" id="UP000085678">
    <property type="component" value="Unplaced"/>
</dbReference>
<evidence type="ECO:0000256" key="2">
    <source>
        <dbReference type="ARBA" id="ARBA00023180"/>
    </source>
</evidence>
<evidence type="ECO:0000256" key="1">
    <source>
        <dbReference type="ARBA" id="ARBA00022729"/>
    </source>
</evidence>
<keyword evidence="2" id="KW-0325">Glycoprotein</keyword>
<proteinExistence type="predicted"/>
<protein>
    <submittedName>
        <fullName evidence="5">Uncharacterized protein LOC106181896</fullName>
    </submittedName>
</protein>
<sequence>MGISVIHCCCFIALLVPVCAVMCYQCKESRYAACSDTFDVHNNSTLIQIVQCNEGCMKWVVYHDSGSQTVERGCAAQRTFEDRCSHEVQEQLHGSHCYCSQDLCNQSSIPLTNSWIILLPLLGIEIISRHI</sequence>